<sequence length="86" mass="9436">MLMGMPKRERPLGAEGKSEPQHTRSRILGAAATSYRHDDLLDRLRILPAEFKAAPRPPKGITGKELDIIKLTAQCMRGVSGRSVGK</sequence>
<evidence type="ECO:0000256" key="1">
    <source>
        <dbReference type="SAM" id="MobiDB-lite"/>
    </source>
</evidence>
<protein>
    <submittedName>
        <fullName evidence="2">Uncharacterized protein</fullName>
    </submittedName>
</protein>
<gene>
    <name evidence="2" type="ORF">LC_TR2631_c2_g1_i1_g.8824</name>
</gene>
<name>A0A1J3F280_NOCCA</name>
<dbReference type="EMBL" id="GEVK01014533">
    <property type="protein sequence ID" value="JAU38299.1"/>
    <property type="molecule type" value="Transcribed_RNA"/>
</dbReference>
<feature type="region of interest" description="Disordered" evidence="1">
    <location>
        <begin position="1"/>
        <end position="25"/>
    </location>
</feature>
<evidence type="ECO:0000313" key="2">
    <source>
        <dbReference type="EMBL" id="JAU38299.1"/>
    </source>
</evidence>
<feature type="compositionally biased region" description="Basic and acidic residues" evidence="1">
    <location>
        <begin position="1"/>
        <end position="22"/>
    </location>
</feature>
<accession>A0A1J3F280</accession>
<proteinExistence type="predicted"/>
<reference evidence="2" key="1">
    <citation type="submission" date="2016-07" db="EMBL/GenBank/DDBJ databases">
        <title>De novo transcriptome assembly of four accessions of the metal hyperaccumulator plant Noccaea caerulescens.</title>
        <authorList>
            <person name="Blande D."/>
            <person name="Halimaa P."/>
            <person name="Tervahauta A.I."/>
            <person name="Aarts M.G."/>
            <person name="Karenlampi S.O."/>
        </authorList>
    </citation>
    <scope>NUCLEOTIDE SEQUENCE</scope>
</reference>
<organism evidence="2">
    <name type="scientific">Noccaea caerulescens</name>
    <name type="common">Alpine penny-cress</name>
    <name type="synonym">Thlaspi caerulescens</name>
    <dbReference type="NCBI Taxonomy" id="107243"/>
    <lineage>
        <taxon>Eukaryota</taxon>
        <taxon>Viridiplantae</taxon>
        <taxon>Streptophyta</taxon>
        <taxon>Embryophyta</taxon>
        <taxon>Tracheophyta</taxon>
        <taxon>Spermatophyta</taxon>
        <taxon>Magnoliopsida</taxon>
        <taxon>eudicotyledons</taxon>
        <taxon>Gunneridae</taxon>
        <taxon>Pentapetalae</taxon>
        <taxon>rosids</taxon>
        <taxon>malvids</taxon>
        <taxon>Brassicales</taxon>
        <taxon>Brassicaceae</taxon>
        <taxon>Coluteocarpeae</taxon>
        <taxon>Noccaea</taxon>
    </lineage>
</organism>
<dbReference type="AlphaFoldDB" id="A0A1J3F280"/>